<evidence type="ECO:0000313" key="2">
    <source>
        <dbReference type="EMBL" id="PKQ27890.1"/>
    </source>
</evidence>
<proteinExistence type="predicted"/>
<dbReference type="InterPro" id="IPR036188">
    <property type="entry name" value="FAD/NAD-bd_sf"/>
</dbReference>
<name>A0A2N3G590_9ACTN</name>
<gene>
    <name evidence="2" type="ORF">CVT63_05650</name>
</gene>
<dbReference type="Gene3D" id="3.90.660.50">
    <property type="match status" value="1"/>
</dbReference>
<evidence type="ECO:0000259" key="1">
    <source>
        <dbReference type="Pfam" id="PF01593"/>
    </source>
</evidence>
<dbReference type="PANTHER" id="PTHR43734:SF1">
    <property type="entry name" value="PHYTOENE DESATURASE"/>
    <property type="match status" value="1"/>
</dbReference>
<dbReference type="GO" id="GO:0016491">
    <property type="term" value="F:oxidoreductase activity"/>
    <property type="evidence" value="ECO:0007669"/>
    <property type="project" value="InterPro"/>
</dbReference>
<dbReference type="Pfam" id="PF01593">
    <property type="entry name" value="Amino_oxidase"/>
    <property type="match status" value="1"/>
</dbReference>
<dbReference type="SUPFAM" id="SSF51905">
    <property type="entry name" value="FAD/NAD(P)-binding domain"/>
    <property type="match status" value="1"/>
</dbReference>
<evidence type="ECO:0000313" key="3">
    <source>
        <dbReference type="Proteomes" id="UP000233654"/>
    </source>
</evidence>
<dbReference type="EMBL" id="PHEX01000046">
    <property type="protein sequence ID" value="PKQ27890.1"/>
    <property type="molecule type" value="Genomic_DNA"/>
</dbReference>
<protein>
    <recommendedName>
        <fullName evidence="1">Amine oxidase domain-containing protein</fullName>
    </recommendedName>
</protein>
<dbReference type="PANTHER" id="PTHR43734">
    <property type="entry name" value="PHYTOENE DESATURASE"/>
    <property type="match status" value="1"/>
</dbReference>
<accession>A0A2N3G590</accession>
<feature type="domain" description="Amine oxidase" evidence="1">
    <location>
        <begin position="14"/>
        <end position="425"/>
    </location>
</feature>
<organism evidence="2 3">
    <name type="scientific">Candidatus Anoxymicrobium japonicum</name>
    <dbReference type="NCBI Taxonomy" id="2013648"/>
    <lineage>
        <taxon>Bacteria</taxon>
        <taxon>Bacillati</taxon>
        <taxon>Actinomycetota</taxon>
        <taxon>Candidatus Geothermincolia</taxon>
        <taxon>Candidatus Geothermincolales</taxon>
        <taxon>Candidatus Anoxymicrobiaceae</taxon>
        <taxon>Candidatus Anoxymicrobium</taxon>
    </lineage>
</organism>
<comment type="caution">
    <text evidence="2">The sequence shown here is derived from an EMBL/GenBank/DDBJ whole genome shotgun (WGS) entry which is preliminary data.</text>
</comment>
<dbReference type="Gene3D" id="3.50.50.60">
    <property type="entry name" value="FAD/NAD(P)-binding domain"/>
    <property type="match status" value="1"/>
</dbReference>
<reference evidence="2 3" key="1">
    <citation type="journal article" date="2017" name="ISME J.">
        <title>Potential for microbial H2 and metal transformations associated with novel bacteria and archaea in deep terrestrial subsurface sediments.</title>
        <authorList>
            <person name="Hernsdorf A.W."/>
            <person name="Amano Y."/>
            <person name="Miyakawa K."/>
            <person name="Ise K."/>
            <person name="Suzuki Y."/>
            <person name="Anantharaman K."/>
            <person name="Probst A."/>
            <person name="Burstein D."/>
            <person name="Thomas B.C."/>
            <person name="Banfield J.F."/>
        </authorList>
    </citation>
    <scope>NUCLEOTIDE SEQUENCE [LARGE SCALE GENOMIC DNA]</scope>
    <source>
        <strain evidence="2">HGW-Actinobacteria-3</strain>
    </source>
</reference>
<sequence>MVADVIVIGAGWGGLTTAAILAHAGLEVKVLEATGHVGGRAACDRKDGFLVDYGVHIITYERAGSAAAALRQIGYDIDFVSYGKPLLFFEGQFIPLPTGAGSFLQTPIVSWTDKLIIAHGLRRLLFSRVGRFTDTPIEQFMPGAGREAIEEFYRILATSGLAIPTIEIASAGSFAKFLRRALLSREKVAYPRGGMLQINNALSEKIMESGEISFNSRVKALIVENGKVESVKVREEDLRARAVVLAIPAQNIPGLVADGLDNEFKKKCASLIPTAGISIDLCLNKPVSDIDGVFLTVDPILVCQFTSNVDPSTAPEGKQLATFYYPLPQEVMNDKARLKAEEDRSMAKINDMFPGIMDHVEWERVLRLAMIDGFEPRIGQTAKDRPGVRVQGVDNLFLSGDCVSAEGKGGDVAFASGVEAANAVLDFLK</sequence>
<dbReference type="InterPro" id="IPR002937">
    <property type="entry name" value="Amino_oxidase"/>
</dbReference>
<dbReference type="Proteomes" id="UP000233654">
    <property type="component" value="Unassembled WGS sequence"/>
</dbReference>
<dbReference type="AlphaFoldDB" id="A0A2N3G590"/>